<protein>
    <submittedName>
        <fullName evidence="6">Response regulator receiver domain-containing protein</fullName>
    </submittedName>
</protein>
<dbReference type="InterPro" id="IPR011006">
    <property type="entry name" value="CheY-like_superfamily"/>
</dbReference>
<keyword evidence="2" id="KW-0805">Transcription regulation</keyword>
<feature type="modified residue" description="4-aspartylphosphate" evidence="4">
    <location>
        <position position="51"/>
    </location>
</feature>
<dbReference type="AlphaFoldDB" id="A0A1M5INZ2"/>
<dbReference type="Pfam" id="PF00072">
    <property type="entry name" value="Response_reg"/>
    <property type="match status" value="1"/>
</dbReference>
<dbReference type="Proteomes" id="UP000184485">
    <property type="component" value="Unassembled WGS sequence"/>
</dbReference>
<keyword evidence="7" id="KW-1185">Reference proteome</keyword>
<dbReference type="OrthoDB" id="9796100at2"/>
<evidence type="ECO:0000313" key="7">
    <source>
        <dbReference type="Proteomes" id="UP000184485"/>
    </source>
</evidence>
<dbReference type="PANTHER" id="PTHR44591">
    <property type="entry name" value="STRESS RESPONSE REGULATOR PROTEIN 1"/>
    <property type="match status" value="1"/>
</dbReference>
<dbReference type="SUPFAM" id="SSF52172">
    <property type="entry name" value="CheY-like"/>
    <property type="match status" value="1"/>
</dbReference>
<dbReference type="EMBL" id="FQUP01000004">
    <property type="protein sequence ID" value="SHG29769.1"/>
    <property type="molecule type" value="Genomic_DNA"/>
</dbReference>
<evidence type="ECO:0000256" key="1">
    <source>
        <dbReference type="ARBA" id="ARBA00022553"/>
    </source>
</evidence>
<keyword evidence="1 4" id="KW-0597">Phosphoprotein</keyword>
<keyword evidence="3" id="KW-0804">Transcription</keyword>
<dbReference type="RefSeq" id="WP_073056244.1">
    <property type="nucleotide sequence ID" value="NZ_FQUP01000004.1"/>
</dbReference>
<name>A0A1M5INZ2_9HYPH</name>
<sequence>MRLLVCEDDFLILMNTAEMLRELGHEVEEAADGRSALAALADDAFDVLLTDVGLPDMNGVELAHRVRATTPDLPIIFASGLGDVEGFGDDASVAFVQKPYTMPALEMALAAVTRR</sequence>
<feature type="domain" description="Response regulatory" evidence="5">
    <location>
        <begin position="2"/>
        <end position="113"/>
    </location>
</feature>
<dbReference type="InterPro" id="IPR001789">
    <property type="entry name" value="Sig_transdc_resp-reg_receiver"/>
</dbReference>
<dbReference type="Gene3D" id="3.40.50.2300">
    <property type="match status" value="1"/>
</dbReference>
<dbReference type="CDD" id="cd00156">
    <property type="entry name" value="REC"/>
    <property type="match status" value="1"/>
</dbReference>
<evidence type="ECO:0000259" key="5">
    <source>
        <dbReference type="PROSITE" id="PS50110"/>
    </source>
</evidence>
<evidence type="ECO:0000256" key="2">
    <source>
        <dbReference type="ARBA" id="ARBA00023015"/>
    </source>
</evidence>
<accession>A0A1M5INZ2</accession>
<gene>
    <name evidence="6" type="ORF">SAMN02745157_3948</name>
</gene>
<reference evidence="6 7" key="1">
    <citation type="submission" date="2016-11" db="EMBL/GenBank/DDBJ databases">
        <authorList>
            <person name="Jaros S."/>
            <person name="Januszkiewicz K."/>
            <person name="Wedrychowicz H."/>
        </authorList>
    </citation>
    <scope>NUCLEOTIDE SEQUENCE [LARGE SCALE GENOMIC DNA]</scope>
    <source>
        <strain evidence="6 7">DSM 19436</strain>
    </source>
</reference>
<dbReference type="STRING" id="1122133.SAMN02745157_3948"/>
<dbReference type="PROSITE" id="PS50110">
    <property type="entry name" value="RESPONSE_REGULATORY"/>
    <property type="match status" value="1"/>
</dbReference>
<dbReference type="SMART" id="SM00448">
    <property type="entry name" value="REC"/>
    <property type="match status" value="1"/>
</dbReference>
<evidence type="ECO:0000256" key="3">
    <source>
        <dbReference type="ARBA" id="ARBA00023163"/>
    </source>
</evidence>
<organism evidence="6 7">
    <name type="scientific">Kaistia soli DSM 19436</name>
    <dbReference type="NCBI Taxonomy" id="1122133"/>
    <lineage>
        <taxon>Bacteria</taxon>
        <taxon>Pseudomonadati</taxon>
        <taxon>Pseudomonadota</taxon>
        <taxon>Alphaproteobacteria</taxon>
        <taxon>Hyphomicrobiales</taxon>
        <taxon>Kaistiaceae</taxon>
        <taxon>Kaistia</taxon>
    </lineage>
</organism>
<dbReference type="PANTHER" id="PTHR44591:SF3">
    <property type="entry name" value="RESPONSE REGULATORY DOMAIN-CONTAINING PROTEIN"/>
    <property type="match status" value="1"/>
</dbReference>
<evidence type="ECO:0000313" key="6">
    <source>
        <dbReference type="EMBL" id="SHG29769.1"/>
    </source>
</evidence>
<dbReference type="InterPro" id="IPR050595">
    <property type="entry name" value="Bact_response_regulator"/>
</dbReference>
<evidence type="ECO:0000256" key="4">
    <source>
        <dbReference type="PROSITE-ProRule" id="PRU00169"/>
    </source>
</evidence>
<dbReference type="GO" id="GO:0000160">
    <property type="term" value="P:phosphorelay signal transduction system"/>
    <property type="evidence" value="ECO:0007669"/>
    <property type="project" value="InterPro"/>
</dbReference>
<proteinExistence type="predicted"/>